<sequence>MQEGEKQKLSRAEDEIEFVKKIEEKTGEITPGNALNLLTLSKQEIDRLLTVEKLSKNQRKKILKRQIWLEKQPERAKARREKRKNGQIKSSKIRGPKITTLENFNENFHLGIDYATEAEMTDHELLDLAKQTRFCYQKYRRAEKKVQFHLLGFDEAFESTSGKLGKLLDAHAGGENGSNGWKNWDVHKDPTKKVEDYMSNCVYLTAEAEETLETIEPGTMYIIGGVVDRNRLPGVCAERAKKLGIVQKRLPITENINFSKRTVLTIVHVFEILLAFRNGKKFHGKPSTPRESSILITNTKESDAFVKIRTTAPKSYLVKPNGITLMPGASCKFYITLLPGTYHMDGHKFSAQLTWEDANSEPTETTLKFSTRIYDPIQALSHSDQPLPIPSAHVDRPEAFGQPAWLYQALITVMIAIFFAYCFTMNKDRTPAIVP</sequence>
<dbReference type="CDD" id="cd18089">
    <property type="entry name" value="SPOUT_Trm10-like"/>
    <property type="match status" value="1"/>
</dbReference>
<dbReference type="PANTHER" id="PTHR13563">
    <property type="entry name" value="TRNA (GUANINE-9-) METHYLTRANSFERASE"/>
    <property type="match status" value="1"/>
</dbReference>
<dbReference type="InterPro" id="IPR038459">
    <property type="entry name" value="MT_TRM10-typ_sf"/>
</dbReference>
<keyword evidence="6" id="KW-0472">Membrane</keyword>
<dbReference type="InterPro" id="IPR028564">
    <property type="entry name" value="MT_TRM10-typ"/>
</dbReference>
<dbReference type="Gene3D" id="2.60.40.10">
    <property type="entry name" value="Immunoglobulins"/>
    <property type="match status" value="1"/>
</dbReference>
<dbReference type="Pfam" id="PF00635">
    <property type="entry name" value="Motile_Sperm"/>
    <property type="match status" value="1"/>
</dbReference>
<dbReference type="PANTHER" id="PTHR13563:SF13">
    <property type="entry name" value="TRNA METHYLTRANSFERASE 10 HOMOLOG A"/>
    <property type="match status" value="1"/>
</dbReference>
<keyword evidence="6" id="KW-0812">Transmembrane</keyword>
<feature type="transmembrane region" description="Helical" evidence="6">
    <location>
        <begin position="405"/>
        <end position="423"/>
    </location>
</feature>
<dbReference type="EMBL" id="OU015566">
    <property type="protein sequence ID" value="CAG5105326.1"/>
    <property type="molecule type" value="Genomic_DNA"/>
</dbReference>
<dbReference type="Proteomes" id="UP001158576">
    <property type="component" value="Chromosome 1"/>
</dbReference>
<dbReference type="InterPro" id="IPR013783">
    <property type="entry name" value="Ig-like_fold"/>
</dbReference>
<feature type="domain" description="SAM-dependent MTase TRM10-type" evidence="7">
    <location>
        <begin position="94"/>
        <end position="303"/>
    </location>
</feature>
<keyword evidence="9" id="KW-1185">Reference proteome</keyword>
<name>A0ABN7SPU2_OIKDI</name>
<reference evidence="8 9" key="1">
    <citation type="submission" date="2021-04" db="EMBL/GenBank/DDBJ databases">
        <authorList>
            <person name="Bliznina A."/>
        </authorList>
    </citation>
    <scope>NUCLEOTIDE SEQUENCE [LARGE SCALE GENOMIC DNA]</scope>
</reference>
<evidence type="ECO:0000256" key="5">
    <source>
        <dbReference type="ARBA" id="ARBA00048434"/>
    </source>
</evidence>
<organism evidence="8 9">
    <name type="scientific">Oikopleura dioica</name>
    <name type="common">Tunicate</name>
    <dbReference type="NCBI Taxonomy" id="34765"/>
    <lineage>
        <taxon>Eukaryota</taxon>
        <taxon>Metazoa</taxon>
        <taxon>Chordata</taxon>
        <taxon>Tunicata</taxon>
        <taxon>Appendicularia</taxon>
        <taxon>Copelata</taxon>
        <taxon>Oikopleuridae</taxon>
        <taxon>Oikopleura</taxon>
    </lineage>
</organism>
<evidence type="ECO:0000256" key="4">
    <source>
        <dbReference type="ARBA" id="ARBA00022691"/>
    </source>
</evidence>
<proteinExistence type="predicted"/>
<dbReference type="InterPro" id="IPR007356">
    <property type="entry name" value="tRNA_m1G_MeTrfase_euk"/>
</dbReference>
<evidence type="ECO:0000313" key="9">
    <source>
        <dbReference type="Proteomes" id="UP001158576"/>
    </source>
</evidence>
<keyword evidence="6" id="KW-1133">Transmembrane helix</keyword>
<keyword evidence="4" id="KW-0949">S-adenosyl-L-methionine</keyword>
<protein>
    <recommendedName>
        <fullName evidence="1">tRNA (guanine(9)-N(1))-methyltransferase</fullName>
        <ecNumber evidence="1">2.1.1.221</ecNumber>
    </recommendedName>
</protein>
<dbReference type="EC" id="2.1.1.221" evidence="1"/>
<keyword evidence="3" id="KW-0808">Transferase</keyword>
<evidence type="ECO:0000313" key="8">
    <source>
        <dbReference type="EMBL" id="CAG5105326.1"/>
    </source>
</evidence>
<gene>
    <name evidence="8" type="ORF">OKIOD_LOCUS10795</name>
</gene>
<keyword evidence="2" id="KW-0489">Methyltransferase</keyword>
<evidence type="ECO:0000256" key="1">
    <source>
        <dbReference type="ARBA" id="ARBA00012797"/>
    </source>
</evidence>
<accession>A0ABN7SPU2</accession>
<comment type="catalytic activity">
    <reaction evidence="5">
        <text>guanosine(9) in tRNA + S-adenosyl-L-methionine = N(1)-methylguanosine(9) in tRNA + S-adenosyl-L-homocysteine + H(+)</text>
        <dbReference type="Rhea" id="RHEA:43156"/>
        <dbReference type="Rhea" id="RHEA-COMP:10367"/>
        <dbReference type="Rhea" id="RHEA-COMP:10368"/>
        <dbReference type="ChEBI" id="CHEBI:15378"/>
        <dbReference type="ChEBI" id="CHEBI:57856"/>
        <dbReference type="ChEBI" id="CHEBI:59789"/>
        <dbReference type="ChEBI" id="CHEBI:73542"/>
        <dbReference type="ChEBI" id="CHEBI:74269"/>
        <dbReference type="EC" id="2.1.1.221"/>
    </reaction>
</comment>
<dbReference type="SUPFAM" id="SSF49354">
    <property type="entry name" value="PapD-like"/>
    <property type="match status" value="1"/>
</dbReference>
<dbReference type="InterPro" id="IPR000535">
    <property type="entry name" value="MSP_dom"/>
</dbReference>
<evidence type="ECO:0000256" key="3">
    <source>
        <dbReference type="ARBA" id="ARBA00022679"/>
    </source>
</evidence>
<dbReference type="PROSITE" id="PS51675">
    <property type="entry name" value="SAM_MT_TRM10"/>
    <property type="match status" value="1"/>
</dbReference>
<evidence type="ECO:0000256" key="2">
    <source>
        <dbReference type="ARBA" id="ARBA00022603"/>
    </source>
</evidence>
<dbReference type="InterPro" id="IPR008962">
    <property type="entry name" value="PapD-like_sf"/>
</dbReference>
<dbReference type="Gene3D" id="3.40.1280.30">
    <property type="match status" value="1"/>
</dbReference>
<evidence type="ECO:0000259" key="7">
    <source>
        <dbReference type="PROSITE" id="PS51675"/>
    </source>
</evidence>
<evidence type="ECO:0000256" key="6">
    <source>
        <dbReference type="SAM" id="Phobius"/>
    </source>
</evidence>